<evidence type="ECO:0000313" key="2">
    <source>
        <dbReference type="EMBL" id="QIX20432.1"/>
    </source>
</evidence>
<keyword evidence="1" id="KW-0472">Membrane</keyword>
<name>A0A6H0ZHW4_9HYPH</name>
<protein>
    <submittedName>
        <fullName evidence="2">Uncharacterized protein</fullName>
    </submittedName>
</protein>
<gene>
    <name evidence="2" type="ORF">FOB41_04415</name>
</gene>
<dbReference type="RefSeq" id="WP_177319096.1">
    <property type="nucleotide sequence ID" value="NZ_CP050898.1"/>
</dbReference>
<proteinExistence type="predicted"/>
<keyword evidence="1" id="KW-0812">Transmembrane</keyword>
<evidence type="ECO:0000256" key="1">
    <source>
        <dbReference type="SAM" id="Phobius"/>
    </source>
</evidence>
<sequence length="65" mass="6630">MKSIVSVLVKPIGARLGALAAGALSGLAISDPVIASRVEAWVLAGVLLAADLVGSYLRSKTQEVR</sequence>
<reference evidence="2 3" key="1">
    <citation type="submission" date="2020-04" db="EMBL/GenBank/DDBJ databases">
        <title>FDA dAtabase for Regulatory Grade micrObial Sequences (FDA-ARGOS): Supporting development and validation of Infectious Disease Dx tests.</title>
        <authorList>
            <person name="Sciortino C."/>
            <person name="Tallon L."/>
            <person name="Sadzewicz L."/>
            <person name="Vavikolanu K."/>
            <person name="Mehta A."/>
            <person name="Aluvathingal J."/>
            <person name="Nadendla S."/>
            <person name="Nandy P."/>
            <person name="Geyer C."/>
            <person name="Yan Y."/>
            <person name="Sichtig H."/>
        </authorList>
    </citation>
    <scope>NUCLEOTIDE SEQUENCE [LARGE SCALE GENOMIC DNA]</scope>
    <source>
        <strain evidence="2 3">FDAARGOS_633</strain>
    </source>
</reference>
<organism evidence="2 3">
    <name type="scientific">Agrobacterium pusense</name>
    <dbReference type="NCBI Taxonomy" id="648995"/>
    <lineage>
        <taxon>Bacteria</taxon>
        <taxon>Pseudomonadati</taxon>
        <taxon>Pseudomonadota</taxon>
        <taxon>Alphaproteobacteria</taxon>
        <taxon>Hyphomicrobiales</taxon>
        <taxon>Rhizobiaceae</taxon>
        <taxon>Rhizobium/Agrobacterium group</taxon>
        <taxon>Agrobacterium</taxon>
    </lineage>
</organism>
<dbReference type="AlphaFoldDB" id="A0A6H0ZHW4"/>
<accession>A0A6H0ZHW4</accession>
<dbReference type="EMBL" id="CP050898">
    <property type="protein sequence ID" value="QIX20432.1"/>
    <property type="molecule type" value="Genomic_DNA"/>
</dbReference>
<dbReference type="Proteomes" id="UP000500870">
    <property type="component" value="Chromosome 1"/>
</dbReference>
<evidence type="ECO:0000313" key="3">
    <source>
        <dbReference type="Proteomes" id="UP000500870"/>
    </source>
</evidence>
<keyword evidence="1" id="KW-1133">Transmembrane helix</keyword>
<feature type="transmembrane region" description="Helical" evidence="1">
    <location>
        <begin position="40"/>
        <end position="57"/>
    </location>
</feature>